<evidence type="ECO:0000313" key="4">
    <source>
        <dbReference type="Proteomes" id="UP000268229"/>
    </source>
</evidence>
<dbReference type="AlphaFoldDB" id="A0A3S4Y9E3"/>
<dbReference type="RefSeq" id="WP_126305136.1">
    <property type="nucleotide sequence ID" value="NZ_LR134516.1"/>
</dbReference>
<evidence type="ECO:0000259" key="2">
    <source>
        <dbReference type="Pfam" id="PF03413"/>
    </source>
</evidence>
<keyword evidence="1" id="KW-0732">Signal</keyword>
<dbReference type="InterPro" id="IPR025711">
    <property type="entry name" value="PepSY"/>
</dbReference>
<dbReference type="KEGG" id="nani:NCTC12227_02044"/>
<name>A0A3S4Y9E3_9NEIS</name>
<evidence type="ECO:0000256" key="1">
    <source>
        <dbReference type="SAM" id="SignalP"/>
    </source>
</evidence>
<dbReference type="Gene3D" id="3.10.450.40">
    <property type="match status" value="1"/>
</dbReference>
<feature type="signal peptide" evidence="1">
    <location>
        <begin position="1"/>
        <end position="25"/>
    </location>
</feature>
<feature type="domain" description="PepSY" evidence="2">
    <location>
        <begin position="39"/>
        <end position="98"/>
    </location>
</feature>
<dbReference type="Pfam" id="PF03413">
    <property type="entry name" value="PepSY"/>
    <property type="match status" value="1"/>
</dbReference>
<keyword evidence="4" id="KW-1185">Reference proteome</keyword>
<accession>A0A3S4Y9E3</accession>
<dbReference type="OrthoDB" id="8607112at2"/>
<dbReference type="EMBL" id="LR134516">
    <property type="protein sequence ID" value="VEJ22257.1"/>
    <property type="molecule type" value="Genomic_DNA"/>
</dbReference>
<protein>
    <submittedName>
        <fullName evidence="3">Peptidase propeptide and YPEB domain</fullName>
    </submittedName>
</protein>
<reference evidence="3 4" key="1">
    <citation type="submission" date="2018-12" db="EMBL/GenBank/DDBJ databases">
        <authorList>
            <consortium name="Pathogen Informatics"/>
        </authorList>
    </citation>
    <scope>NUCLEOTIDE SEQUENCE [LARGE SCALE GENOMIC DNA]</scope>
    <source>
        <strain evidence="3 4">NCTC12227</strain>
    </source>
</reference>
<sequence length="102" mass="11504">MLNLNKTIAVLLASVFVVAAPPVMADDDYYLHQNPGKYITHDAAAKAALKKFPNAYIKEVDFDMNRYHGAHYDVDLITKDGREYDVVIDARNGKILSSRIDY</sequence>
<feature type="chain" id="PRO_5018649369" evidence="1">
    <location>
        <begin position="26"/>
        <end position="102"/>
    </location>
</feature>
<dbReference type="Proteomes" id="UP000268229">
    <property type="component" value="Chromosome"/>
</dbReference>
<proteinExistence type="predicted"/>
<gene>
    <name evidence="3" type="ORF">NCTC12227_02044</name>
</gene>
<evidence type="ECO:0000313" key="3">
    <source>
        <dbReference type="EMBL" id="VEJ22257.1"/>
    </source>
</evidence>
<organism evidence="3 4">
    <name type="scientific">Neisseria animaloris</name>
    <dbReference type="NCBI Taxonomy" id="326522"/>
    <lineage>
        <taxon>Bacteria</taxon>
        <taxon>Pseudomonadati</taxon>
        <taxon>Pseudomonadota</taxon>
        <taxon>Betaproteobacteria</taxon>
        <taxon>Neisseriales</taxon>
        <taxon>Neisseriaceae</taxon>
        <taxon>Neisseria</taxon>
    </lineage>
</organism>